<accession>A0A0A9C2Q3</accession>
<organism evidence="1">
    <name type="scientific">Arundo donax</name>
    <name type="common">Giant reed</name>
    <name type="synonym">Donax arundinaceus</name>
    <dbReference type="NCBI Taxonomy" id="35708"/>
    <lineage>
        <taxon>Eukaryota</taxon>
        <taxon>Viridiplantae</taxon>
        <taxon>Streptophyta</taxon>
        <taxon>Embryophyta</taxon>
        <taxon>Tracheophyta</taxon>
        <taxon>Spermatophyta</taxon>
        <taxon>Magnoliopsida</taxon>
        <taxon>Liliopsida</taxon>
        <taxon>Poales</taxon>
        <taxon>Poaceae</taxon>
        <taxon>PACMAD clade</taxon>
        <taxon>Arundinoideae</taxon>
        <taxon>Arundineae</taxon>
        <taxon>Arundo</taxon>
    </lineage>
</organism>
<name>A0A0A9C2Q3_ARUDO</name>
<dbReference type="EMBL" id="GBRH01229157">
    <property type="protein sequence ID" value="JAD68738.1"/>
    <property type="molecule type" value="Transcribed_RNA"/>
</dbReference>
<protein>
    <submittedName>
        <fullName evidence="1">Uncharacterized protein</fullName>
    </submittedName>
</protein>
<sequence>MVHVSLSRPAAPRSLTLIPLNSS</sequence>
<dbReference type="AlphaFoldDB" id="A0A0A9C2Q3"/>
<reference evidence="1" key="2">
    <citation type="journal article" date="2015" name="Data Brief">
        <title>Shoot transcriptome of the giant reed, Arundo donax.</title>
        <authorList>
            <person name="Barrero R.A."/>
            <person name="Guerrero F.D."/>
            <person name="Moolhuijzen P."/>
            <person name="Goolsby J.A."/>
            <person name="Tidwell J."/>
            <person name="Bellgard S.E."/>
            <person name="Bellgard M.I."/>
        </authorList>
    </citation>
    <scope>NUCLEOTIDE SEQUENCE</scope>
    <source>
        <tissue evidence="1">Shoot tissue taken approximately 20 cm above the soil surface</tissue>
    </source>
</reference>
<reference evidence="1" key="1">
    <citation type="submission" date="2014-09" db="EMBL/GenBank/DDBJ databases">
        <authorList>
            <person name="Magalhaes I.L.F."/>
            <person name="Oliveira U."/>
            <person name="Santos F.R."/>
            <person name="Vidigal T.H.D.A."/>
            <person name="Brescovit A.D."/>
            <person name="Santos A.J."/>
        </authorList>
    </citation>
    <scope>NUCLEOTIDE SEQUENCE</scope>
    <source>
        <tissue evidence="1">Shoot tissue taken approximately 20 cm above the soil surface</tissue>
    </source>
</reference>
<proteinExistence type="predicted"/>
<evidence type="ECO:0000313" key="1">
    <source>
        <dbReference type="EMBL" id="JAD68738.1"/>
    </source>
</evidence>